<feature type="compositionally biased region" description="Gly residues" evidence="2">
    <location>
        <begin position="659"/>
        <end position="675"/>
    </location>
</feature>
<reference evidence="4" key="1">
    <citation type="journal article" date="2023" name="Microbiol Resour">
        <title>Genome Sequences of Rhodoplanes serenus and Two Thermotolerant Strains, Rhodoplanes tepidamans and 'Rhodoplanes cryptolactis,' Further Refine the Genus.</title>
        <authorList>
            <person name="Rayyan A.A."/>
            <person name="Kyndt J.A."/>
        </authorList>
    </citation>
    <scope>NUCLEOTIDE SEQUENCE</scope>
    <source>
        <strain evidence="4">DSM 9987</strain>
    </source>
</reference>
<evidence type="ECO:0000313" key="4">
    <source>
        <dbReference type="EMBL" id="MDC7787376.1"/>
    </source>
</evidence>
<organism evidence="4 5">
    <name type="scientific">Rhodoplanes tepidamans</name>
    <name type="common">Rhodoplanes cryptolactis</name>
    <dbReference type="NCBI Taxonomy" id="200616"/>
    <lineage>
        <taxon>Bacteria</taxon>
        <taxon>Pseudomonadati</taxon>
        <taxon>Pseudomonadota</taxon>
        <taxon>Alphaproteobacteria</taxon>
        <taxon>Hyphomicrobiales</taxon>
        <taxon>Nitrobacteraceae</taxon>
        <taxon>Rhodoplanes</taxon>
    </lineage>
</organism>
<dbReference type="PANTHER" id="PTHR37813">
    <property type="entry name" value="FELS-2 PROPHAGE PROTEIN"/>
    <property type="match status" value="1"/>
</dbReference>
<protein>
    <submittedName>
        <fullName evidence="4">Phage tail tape measure protein</fullName>
    </submittedName>
</protein>
<name>A0ABT5JCP0_RHOTP</name>
<proteinExistence type="predicted"/>
<dbReference type="Pfam" id="PF10145">
    <property type="entry name" value="PhageMin_Tail"/>
    <property type="match status" value="1"/>
</dbReference>
<evidence type="ECO:0000259" key="3">
    <source>
        <dbReference type="Pfam" id="PF10145"/>
    </source>
</evidence>
<comment type="caution">
    <text evidence="4">The sequence shown here is derived from an EMBL/GenBank/DDBJ whole genome shotgun (WGS) entry which is preliminary data.</text>
</comment>
<dbReference type="EMBL" id="JAQQLI010000026">
    <property type="protein sequence ID" value="MDC7787376.1"/>
    <property type="molecule type" value="Genomic_DNA"/>
</dbReference>
<dbReference type="InterPro" id="IPR010090">
    <property type="entry name" value="Phage_tape_meas"/>
</dbReference>
<dbReference type="Proteomes" id="UP001165652">
    <property type="component" value="Unassembled WGS sequence"/>
</dbReference>
<keyword evidence="1" id="KW-1188">Viral release from host cell</keyword>
<accession>A0ABT5JCP0</accession>
<evidence type="ECO:0000313" key="5">
    <source>
        <dbReference type="Proteomes" id="UP001165652"/>
    </source>
</evidence>
<evidence type="ECO:0000256" key="1">
    <source>
        <dbReference type="ARBA" id="ARBA00022612"/>
    </source>
</evidence>
<dbReference type="PANTHER" id="PTHR37813:SF1">
    <property type="entry name" value="FELS-2 PROPHAGE PROTEIN"/>
    <property type="match status" value="1"/>
</dbReference>
<dbReference type="NCBIfam" id="TIGR01760">
    <property type="entry name" value="tape_meas_TP901"/>
    <property type="match status" value="1"/>
</dbReference>
<feature type="domain" description="Phage tail tape measure protein" evidence="3">
    <location>
        <begin position="186"/>
        <end position="385"/>
    </location>
</feature>
<dbReference type="RefSeq" id="WP_272778216.1">
    <property type="nucleotide sequence ID" value="NZ_JAQQLI010000026.1"/>
</dbReference>
<gene>
    <name evidence="4" type="ORF">PQJ73_16920</name>
</gene>
<feature type="region of interest" description="Disordered" evidence="2">
    <location>
        <begin position="657"/>
        <end position="692"/>
    </location>
</feature>
<feature type="region of interest" description="Disordered" evidence="2">
    <location>
        <begin position="99"/>
        <end position="124"/>
    </location>
</feature>
<sequence length="723" mass="76205">MTTLDVALRLKLINDLKKGSADAAKDLAGIKTAAAGLNGTRGADKLKRDILDVSTASRQAGQNLGTVRREAQGLGTVRGPEKLKRDLLETASAARKAQSAVSGLHGAAQKVRDRAGAAGGRGRGGPVVVGGTADALAGIGTGYAGYRAARAAARTVVDQDKAWAEVRKKVTGTPDQLAALQGVLRKMAFRYGMEPAEAFQQAAAAGAAGIDIKELPEAVETGLMASKAWDTSARETMQTMAEMKSALGWSLQTLRDWGDKVNALADASAASERALIEAAKRSTAPGAAVGLDYDTVLGITAAQISGGMPEEVAARWMNTFGSKLAAAHVGTDKQQEALKKYLGLDPKQVSAGMEKNARGTILDVLGRFDKLKQQDKVAFGVQFFGQEWWDETARAAKVLPEITRMLEILGDKTKWSGSMQGNLAIQLGTIESHYQRVAAAAANAAEATDRMSGASKGFKDIANWLGELTQRYADYAQWVEKRNAGLDDRIKDGIRKREDAHIDDLAAKLSGAESGVAKGRPFARWERDRLRRELEDARMRRAEARLRDEALAEKPGVTVTDRDLRQQRGLDAYRRRYPTLQGQRSTGAGAVMAPAPNLGEIVPPTAGAKAQAAMQGVTQAIKTEGAKAEAEAQSVVERIKAIFQGLNFNVSPTITPRLGPGGVGGGGGGGGGGGDAKAPGKQSSRGGITVAGPVHFHGVQDVDGVRRAFARLGTNTGALFDTV</sequence>
<keyword evidence="5" id="KW-1185">Reference proteome</keyword>
<reference evidence="4" key="2">
    <citation type="submission" date="2023-02" db="EMBL/GenBank/DDBJ databases">
        <authorList>
            <person name="Rayyan A."/>
            <person name="Meyer T."/>
            <person name="Kyndt J.A."/>
        </authorList>
    </citation>
    <scope>NUCLEOTIDE SEQUENCE</scope>
    <source>
        <strain evidence="4">DSM 9987</strain>
    </source>
</reference>
<evidence type="ECO:0000256" key="2">
    <source>
        <dbReference type="SAM" id="MobiDB-lite"/>
    </source>
</evidence>